<organism evidence="1 2">
    <name type="scientific">Meloidogyne hapla</name>
    <name type="common">Root-knot nematode worm</name>
    <dbReference type="NCBI Taxonomy" id="6305"/>
    <lineage>
        <taxon>Eukaryota</taxon>
        <taxon>Metazoa</taxon>
        <taxon>Ecdysozoa</taxon>
        <taxon>Nematoda</taxon>
        <taxon>Chromadorea</taxon>
        <taxon>Rhabditida</taxon>
        <taxon>Tylenchina</taxon>
        <taxon>Tylenchomorpha</taxon>
        <taxon>Tylenchoidea</taxon>
        <taxon>Meloidogynidae</taxon>
        <taxon>Meloidogyninae</taxon>
        <taxon>Meloidogyne</taxon>
    </lineage>
</organism>
<keyword evidence="1" id="KW-1185">Reference proteome</keyword>
<reference evidence="2" key="1">
    <citation type="submission" date="2016-11" db="UniProtKB">
        <authorList>
            <consortium name="WormBaseParasite"/>
        </authorList>
    </citation>
    <scope>IDENTIFICATION</scope>
</reference>
<evidence type="ECO:0000313" key="2">
    <source>
        <dbReference type="WBParaSite" id="MhA1_Contig2613.frz3.gene2"/>
    </source>
</evidence>
<name>A0A1I8BI81_MELHA</name>
<protein>
    <submittedName>
        <fullName evidence="2">Uncharacterized protein</fullName>
    </submittedName>
</protein>
<evidence type="ECO:0000313" key="1">
    <source>
        <dbReference type="Proteomes" id="UP000095281"/>
    </source>
</evidence>
<dbReference type="Proteomes" id="UP000095281">
    <property type="component" value="Unplaced"/>
</dbReference>
<dbReference type="AlphaFoldDB" id="A0A1I8BI81"/>
<dbReference type="WBParaSite" id="MhA1_Contig2613.frz3.gene2">
    <property type="protein sequence ID" value="MhA1_Contig2613.frz3.gene2"/>
    <property type="gene ID" value="MhA1_Contig2613.frz3.gene2"/>
</dbReference>
<proteinExistence type="predicted"/>
<sequence>MINSLEKKNGELTIELGKLNNKQVYFVHLANKWKEIEFKFVYYICCSNNCINTNKPYGFCIEGNGFINLIDNENIKYINCVEGKGKL</sequence>
<accession>A0A1I8BI81</accession>